<keyword evidence="2" id="KW-1185">Reference proteome</keyword>
<dbReference type="InterPro" id="IPR012036">
    <property type="entry name" value="Phage_Mu_Gp28"/>
</dbReference>
<dbReference type="PIRSF" id="PIRSF007056">
    <property type="entry name" value="UCP007056"/>
    <property type="match status" value="1"/>
</dbReference>
<evidence type="ECO:0000313" key="2">
    <source>
        <dbReference type="Proteomes" id="UP001056201"/>
    </source>
</evidence>
<evidence type="ECO:0008006" key="3">
    <source>
        <dbReference type="Google" id="ProtNLM"/>
    </source>
</evidence>
<dbReference type="RefSeq" id="WP_250194899.1">
    <property type="nucleotide sequence ID" value="NZ_CP097635.1"/>
</dbReference>
<protein>
    <recommendedName>
        <fullName evidence="3">Mu-like prophage FluMu protein gp28</fullName>
    </recommendedName>
</protein>
<organism evidence="1 2">
    <name type="scientific">Aquincola tertiaricarbonis</name>
    <dbReference type="NCBI Taxonomy" id="391953"/>
    <lineage>
        <taxon>Bacteria</taxon>
        <taxon>Pseudomonadati</taxon>
        <taxon>Pseudomonadota</taxon>
        <taxon>Betaproteobacteria</taxon>
        <taxon>Burkholderiales</taxon>
        <taxon>Sphaerotilaceae</taxon>
        <taxon>Aquincola</taxon>
    </lineage>
</organism>
<dbReference type="EMBL" id="CP097635">
    <property type="protein sequence ID" value="URI06637.1"/>
    <property type="molecule type" value="Genomic_DNA"/>
</dbReference>
<dbReference type="Proteomes" id="UP001056201">
    <property type="component" value="Chromosome 1"/>
</dbReference>
<gene>
    <name evidence="1" type="ORF">MW290_12090</name>
</gene>
<dbReference type="Gene3D" id="3.30.420.240">
    <property type="match status" value="1"/>
</dbReference>
<proteinExistence type="predicted"/>
<evidence type="ECO:0000313" key="1">
    <source>
        <dbReference type="EMBL" id="URI06637.1"/>
    </source>
</evidence>
<name>A0ABY4S0V9_AQUTE</name>
<accession>A0ABY4S0V9</accession>
<reference evidence="1" key="1">
    <citation type="submission" date="2022-05" db="EMBL/GenBank/DDBJ databases">
        <title>An RpoN-dependent PEP-CTERM gene is involved in floc formation of an Aquincola tertiaricarbonis strain.</title>
        <authorList>
            <person name="Qiu D."/>
            <person name="Xia M."/>
        </authorList>
    </citation>
    <scope>NUCLEOTIDE SEQUENCE</scope>
    <source>
        <strain evidence="1">RN12</strain>
    </source>
</reference>
<dbReference type="Gene3D" id="3.40.50.300">
    <property type="entry name" value="P-loop containing nucleotide triphosphate hydrolases"/>
    <property type="match status" value="1"/>
</dbReference>
<dbReference type="InterPro" id="IPR027417">
    <property type="entry name" value="P-loop_NTPase"/>
</dbReference>
<sequence length="558" mass="60279">MAQLAPDSPLNALAVAAGEAIDGVPAVLLGYQQEWIADRAPLKVASKSRRVGLTWAEAADDVLDAIADVDSCNTFYISAAQDMAREYIEAVALWARAFDAVAGEIEDGVFDDGSDVSDPAKRFIKTFEVNFPKSGRRIVALSSRPTNLRGKQGNIVLDEAAFAPDLAGLLKAALAMLLWGNRVKIISSHNGVENPFNLLIEEIKAGKRPGSVHHIPFARAVADGLFRRVCLRRGKPWTQEAEDQWVKDAYGFYGSDSEEELDAIPAKSGGKYLSLALLAERMTVPADDPRCTIVRGEWPDAFAYMAEGARDAAIDGWIREVLQPVLARLNPLRKHAFGLDFARTADLTVMPVGEQDEELVVRPRLQLELRNCPFSSQDRIFAAVVDALPRFRGGAADAGGNGASSAERLAQRYGTEMVEQVKFTQAWYAMHMPKLKAGLQDGTLTDLPRDEATQDDLRAIEVIKGVPMVPQVNTMSAAARAAAAEGGQKKRRHGDAAIGYALMVYAFQREAGEIDWRSAGGKGSRHEGSGDVAGQRMAMRADADDDLVGGGLGGKGAY</sequence>